<sequence>MHRIAIVGLGMAHAPHLASLRDLADRVDIAACYAPSAGRRAAFAAANPDLPVTGDLDAILSDPTIGLMLLLTPPRTHLDLVERCAAAGKHVLLEKPVEVDLARSVRAVAAMEAADRRFAIMLQHRFRPTSLKVAQMLETGAFGALISASASIRWWRPPDYYAQPGRGTRARDGGGVLLTQAIHTLDLFLSLTGPVARVAAITGTSPLRAIDTEDIAAAAVQFANGAIGTIDATTVAYPGFPERIDLACETATVVIAADALDIYWKDGRHIHVDGAQGGGGGADPMAFSHAAHRALIADFLDAVETGRAPQASGRSALAVQALIDAILASSVEGRPIALAPG</sequence>
<dbReference type="Pfam" id="PF01408">
    <property type="entry name" value="GFO_IDH_MocA"/>
    <property type="match status" value="1"/>
</dbReference>
<evidence type="ECO:0000259" key="2">
    <source>
        <dbReference type="Pfam" id="PF22725"/>
    </source>
</evidence>
<dbReference type="Pfam" id="PF22725">
    <property type="entry name" value="GFO_IDH_MocA_C3"/>
    <property type="match status" value="1"/>
</dbReference>
<gene>
    <name evidence="3" type="ORF">EDC64_106158</name>
</gene>
<dbReference type="PANTHER" id="PTHR43249">
    <property type="entry name" value="UDP-N-ACETYL-2-AMINO-2-DEOXY-D-GLUCURONATE OXIDASE"/>
    <property type="match status" value="1"/>
</dbReference>
<dbReference type="GO" id="GO:0000166">
    <property type="term" value="F:nucleotide binding"/>
    <property type="evidence" value="ECO:0007669"/>
    <property type="project" value="InterPro"/>
</dbReference>
<dbReference type="Proteomes" id="UP000294664">
    <property type="component" value="Unassembled WGS sequence"/>
</dbReference>
<dbReference type="InterPro" id="IPR036291">
    <property type="entry name" value="NAD(P)-bd_dom_sf"/>
</dbReference>
<feature type="domain" description="Gfo/Idh/MocA-like oxidoreductase N-terminal" evidence="1">
    <location>
        <begin position="3"/>
        <end position="118"/>
    </location>
</feature>
<comment type="caution">
    <text evidence="3">The sequence shown here is derived from an EMBL/GenBank/DDBJ whole genome shotgun (WGS) entry which is preliminary data.</text>
</comment>
<evidence type="ECO:0000259" key="1">
    <source>
        <dbReference type="Pfam" id="PF01408"/>
    </source>
</evidence>
<proteinExistence type="predicted"/>
<dbReference type="EMBL" id="SMAI01000006">
    <property type="protein sequence ID" value="TCT04726.1"/>
    <property type="molecule type" value="Genomic_DNA"/>
</dbReference>
<dbReference type="AlphaFoldDB" id="A0A4R3LX26"/>
<name>A0A4R3LX26_9HYPH</name>
<organism evidence="3 4">
    <name type="scientific">Aquabacter spiritensis</name>
    <dbReference type="NCBI Taxonomy" id="933073"/>
    <lineage>
        <taxon>Bacteria</taxon>
        <taxon>Pseudomonadati</taxon>
        <taxon>Pseudomonadota</taxon>
        <taxon>Alphaproteobacteria</taxon>
        <taxon>Hyphomicrobiales</taxon>
        <taxon>Xanthobacteraceae</taxon>
        <taxon>Aquabacter</taxon>
    </lineage>
</organism>
<dbReference type="PANTHER" id="PTHR43249:SF1">
    <property type="entry name" value="D-GLUCOSIDE 3-DEHYDROGENASE"/>
    <property type="match status" value="1"/>
</dbReference>
<evidence type="ECO:0000313" key="4">
    <source>
        <dbReference type="Proteomes" id="UP000294664"/>
    </source>
</evidence>
<dbReference type="Gene3D" id="3.40.50.720">
    <property type="entry name" value="NAD(P)-binding Rossmann-like Domain"/>
    <property type="match status" value="1"/>
</dbReference>
<feature type="domain" description="GFO/IDH/MocA-like oxidoreductase" evidence="2">
    <location>
        <begin position="132"/>
        <end position="253"/>
    </location>
</feature>
<reference evidence="3 4" key="1">
    <citation type="submission" date="2019-03" db="EMBL/GenBank/DDBJ databases">
        <title>Genomic Encyclopedia of Type Strains, Phase IV (KMG-IV): sequencing the most valuable type-strain genomes for metagenomic binning, comparative biology and taxonomic classification.</title>
        <authorList>
            <person name="Goeker M."/>
        </authorList>
    </citation>
    <scope>NUCLEOTIDE SEQUENCE [LARGE SCALE GENOMIC DNA]</scope>
    <source>
        <strain evidence="3 4">DSM 9035</strain>
    </source>
</reference>
<dbReference type="OrthoDB" id="9781031at2"/>
<evidence type="ECO:0000313" key="3">
    <source>
        <dbReference type="EMBL" id="TCT04726.1"/>
    </source>
</evidence>
<dbReference type="SUPFAM" id="SSF55347">
    <property type="entry name" value="Glyceraldehyde-3-phosphate dehydrogenase-like, C-terminal domain"/>
    <property type="match status" value="1"/>
</dbReference>
<keyword evidence="4" id="KW-1185">Reference proteome</keyword>
<dbReference type="SUPFAM" id="SSF51735">
    <property type="entry name" value="NAD(P)-binding Rossmann-fold domains"/>
    <property type="match status" value="1"/>
</dbReference>
<dbReference type="Gene3D" id="3.30.360.10">
    <property type="entry name" value="Dihydrodipicolinate Reductase, domain 2"/>
    <property type="match status" value="1"/>
</dbReference>
<dbReference type="InterPro" id="IPR000683">
    <property type="entry name" value="Gfo/Idh/MocA-like_OxRdtase_N"/>
</dbReference>
<protein>
    <submittedName>
        <fullName evidence="3">Putative dehydrogenase</fullName>
    </submittedName>
</protein>
<dbReference type="InterPro" id="IPR055170">
    <property type="entry name" value="GFO_IDH_MocA-like_dom"/>
</dbReference>
<dbReference type="InterPro" id="IPR052515">
    <property type="entry name" value="Gfo/Idh/MocA_Oxidoreductase"/>
</dbReference>
<accession>A0A4R3LX26</accession>
<dbReference type="RefSeq" id="WP_132031495.1">
    <property type="nucleotide sequence ID" value="NZ_SMAI01000006.1"/>
</dbReference>